<reference evidence="1 2" key="1">
    <citation type="submission" date="2023-01" db="EMBL/GenBank/DDBJ databases">
        <title>Cultivation and genomic characterization of new, ubiquitous marine nitrite-oxidizing bacteria from the Nitrospirales.</title>
        <authorList>
            <person name="Mueller A.J."/>
            <person name="Daebeler A."/>
            <person name="Herbold C.W."/>
            <person name="Kirkegaard R.H."/>
            <person name="Daims H."/>
        </authorList>
    </citation>
    <scope>NUCLEOTIDE SEQUENCE [LARGE SCALE GENOMIC DNA]</scope>
    <source>
        <strain evidence="1 2">VA</strain>
    </source>
</reference>
<dbReference type="SUPFAM" id="SSF102405">
    <property type="entry name" value="MCP/YpsA-like"/>
    <property type="match status" value="1"/>
</dbReference>
<protein>
    <submittedName>
        <fullName evidence="1">Molybdenum carrier protein</fullName>
    </submittedName>
</protein>
<dbReference type="AlphaFoldDB" id="A0AA96JYL7"/>
<dbReference type="Pfam" id="PF12694">
    <property type="entry name" value="cpYpsA"/>
    <property type="match status" value="1"/>
</dbReference>
<dbReference type="EMBL" id="CP116967">
    <property type="protein sequence ID" value="WNM57719.1"/>
    <property type="molecule type" value="Genomic_DNA"/>
</dbReference>
<dbReference type="RefSeq" id="WP_312642540.1">
    <property type="nucleotide sequence ID" value="NZ_CP116967.1"/>
</dbReference>
<keyword evidence="2" id="KW-1185">Reference proteome</keyword>
<evidence type="ECO:0000313" key="2">
    <source>
        <dbReference type="Proteomes" id="UP001302719"/>
    </source>
</evidence>
<dbReference type="Proteomes" id="UP001302719">
    <property type="component" value="Chromosome"/>
</dbReference>
<evidence type="ECO:0000313" key="1">
    <source>
        <dbReference type="EMBL" id="WNM57719.1"/>
    </source>
</evidence>
<proteinExistence type="predicted"/>
<sequence>MVHRIISGGQTGVDRAALDFAQQFGIECGGWVPKGRMAEDGVISARYPNLVETESEDPNIRTEYNVRDSDATILITRGAPTGGSGFTFKVAMRLGKPVFHVDLIRESIDQVVPQVCRWLQDLHPAVLNVAGSRASEDHDINNLTKVLLEKAILPGNRNR</sequence>
<organism evidence="1 2">
    <name type="scientific">Candidatus Nitrospira allomarina</name>
    <dbReference type="NCBI Taxonomy" id="3020900"/>
    <lineage>
        <taxon>Bacteria</taxon>
        <taxon>Pseudomonadati</taxon>
        <taxon>Nitrospirota</taxon>
        <taxon>Nitrospiria</taxon>
        <taxon>Nitrospirales</taxon>
        <taxon>Nitrospiraceae</taxon>
        <taxon>Nitrospira</taxon>
    </lineage>
</organism>
<dbReference type="Gene3D" id="3.40.50.450">
    <property type="match status" value="1"/>
</dbReference>
<dbReference type="KEGG" id="nall:PP769_17375"/>
<dbReference type="InterPro" id="IPR024755">
    <property type="entry name" value="cpYpsA"/>
</dbReference>
<gene>
    <name evidence="1" type="ORF">PP769_17375</name>
</gene>
<accession>A0AA96JYL7</accession>
<name>A0AA96JYL7_9BACT</name>